<accession>X1KK44</accession>
<evidence type="ECO:0000313" key="1">
    <source>
        <dbReference type="EMBL" id="GAH90499.1"/>
    </source>
</evidence>
<sequence length="83" mass="9083">MKPRFLGFRPGAITFMPSTPMGPPIAAGEPIYMAYDEYEALRPAKAQTDLGPSLHHGLGLYPSRNFVPTFVTTSICAIAHNYI</sequence>
<proteinExistence type="predicted"/>
<reference evidence="1" key="1">
    <citation type="journal article" date="2014" name="Front. Microbiol.">
        <title>High frequency of phylogenetically diverse reductive dehalogenase-homologous genes in deep subseafloor sedimentary metagenomes.</title>
        <authorList>
            <person name="Kawai M."/>
            <person name="Futagami T."/>
            <person name="Toyoda A."/>
            <person name="Takaki Y."/>
            <person name="Nishi S."/>
            <person name="Hori S."/>
            <person name="Arai W."/>
            <person name="Tsubouchi T."/>
            <person name="Morono Y."/>
            <person name="Uchiyama I."/>
            <person name="Ito T."/>
            <person name="Fujiyama A."/>
            <person name="Inagaki F."/>
            <person name="Takami H."/>
        </authorList>
    </citation>
    <scope>NUCLEOTIDE SEQUENCE</scope>
    <source>
        <strain evidence="1">Expedition CK06-06</strain>
    </source>
</reference>
<dbReference type="AlphaFoldDB" id="X1KK44"/>
<dbReference type="EMBL" id="BARV01002236">
    <property type="protein sequence ID" value="GAH90499.1"/>
    <property type="molecule type" value="Genomic_DNA"/>
</dbReference>
<organism evidence="1">
    <name type="scientific">marine sediment metagenome</name>
    <dbReference type="NCBI Taxonomy" id="412755"/>
    <lineage>
        <taxon>unclassified sequences</taxon>
        <taxon>metagenomes</taxon>
        <taxon>ecological metagenomes</taxon>
    </lineage>
</organism>
<comment type="caution">
    <text evidence="1">The sequence shown here is derived from an EMBL/GenBank/DDBJ whole genome shotgun (WGS) entry which is preliminary data.</text>
</comment>
<protein>
    <submittedName>
        <fullName evidence="1">Uncharacterized protein</fullName>
    </submittedName>
</protein>
<gene>
    <name evidence="1" type="ORF">S06H3_05908</name>
</gene>
<name>X1KK44_9ZZZZ</name>